<dbReference type="RefSeq" id="WP_377555143.1">
    <property type="nucleotide sequence ID" value="NZ_JBHUHQ010000008.1"/>
</dbReference>
<feature type="domain" description="HTH cro/C1-type" evidence="2">
    <location>
        <begin position="11"/>
        <end position="64"/>
    </location>
</feature>
<feature type="repeat" description="TPR" evidence="1">
    <location>
        <begin position="231"/>
        <end position="264"/>
    </location>
</feature>
<organism evidence="3 4">
    <name type="scientific">Ornithinibacillus salinisoli</name>
    <dbReference type="NCBI Taxonomy" id="1848459"/>
    <lineage>
        <taxon>Bacteria</taxon>
        <taxon>Bacillati</taxon>
        <taxon>Bacillota</taxon>
        <taxon>Bacilli</taxon>
        <taxon>Bacillales</taxon>
        <taxon>Bacillaceae</taxon>
        <taxon>Ornithinibacillus</taxon>
    </lineage>
</organism>
<dbReference type="SUPFAM" id="SSF47413">
    <property type="entry name" value="lambda repressor-like DNA-binding domains"/>
    <property type="match status" value="1"/>
</dbReference>
<evidence type="ECO:0000259" key="2">
    <source>
        <dbReference type="PROSITE" id="PS50943"/>
    </source>
</evidence>
<accession>A0ABW4VXY1</accession>
<dbReference type="InterPro" id="IPR010982">
    <property type="entry name" value="Lambda_DNA-bd_dom_sf"/>
</dbReference>
<dbReference type="CDD" id="cd00093">
    <property type="entry name" value="HTH_XRE"/>
    <property type="match status" value="1"/>
</dbReference>
<dbReference type="SMART" id="SM00530">
    <property type="entry name" value="HTH_XRE"/>
    <property type="match status" value="1"/>
</dbReference>
<dbReference type="InterPro" id="IPR019734">
    <property type="entry name" value="TPR_rpt"/>
</dbReference>
<name>A0ABW4VXY1_9BACI</name>
<dbReference type="SMART" id="SM00028">
    <property type="entry name" value="TPR"/>
    <property type="match status" value="4"/>
</dbReference>
<dbReference type="Pfam" id="PF01381">
    <property type="entry name" value="HTH_3"/>
    <property type="match status" value="1"/>
</dbReference>
<reference evidence="4" key="1">
    <citation type="journal article" date="2019" name="Int. J. Syst. Evol. Microbiol.">
        <title>The Global Catalogue of Microorganisms (GCM) 10K type strain sequencing project: providing services to taxonomists for standard genome sequencing and annotation.</title>
        <authorList>
            <consortium name="The Broad Institute Genomics Platform"/>
            <consortium name="The Broad Institute Genome Sequencing Center for Infectious Disease"/>
            <person name="Wu L."/>
            <person name="Ma J."/>
        </authorList>
    </citation>
    <scope>NUCLEOTIDE SEQUENCE [LARGE SCALE GENOMIC DNA]</scope>
    <source>
        <strain evidence="4">R28</strain>
    </source>
</reference>
<evidence type="ECO:0000256" key="1">
    <source>
        <dbReference type="PROSITE-ProRule" id="PRU00339"/>
    </source>
</evidence>
<comment type="caution">
    <text evidence="3">The sequence shown here is derived from an EMBL/GenBank/DDBJ whole genome shotgun (WGS) entry which is preliminary data.</text>
</comment>
<dbReference type="InterPro" id="IPR001387">
    <property type="entry name" value="Cro/C1-type_HTH"/>
</dbReference>
<evidence type="ECO:0000313" key="3">
    <source>
        <dbReference type="EMBL" id="MFD2043415.1"/>
    </source>
</evidence>
<dbReference type="PROSITE" id="PS50005">
    <property type="entry name" value="TPR"/>
    <property type="match status" value="2"/>
</dbReference>
<dbReference type="SUPFAM" id="SSF48452">
    <property type="entry name" value="TPR-like"/>
    <property type="match status" value="1"/>
</dbReference>
<feature type="repeat" description="TPR" evidence="1">
    <location>
        <begin position="271"/>
        <end position="304"/>
    </location>
</feature>
<keyword evidence="4" id="KW-1185">Reference proteome</keyword>
<dbReference type="Pfam" id="PF13181">
    <property type="entry name" value="TPR_8"/>
    <property type="match status" value="1"/>
</dbReference>
<proteinExistence type="predicted"/>
<keyword evidence="1" id="KW-0802">TPR repeat</keyword>
<dbReference type="PANTHER" id="PTHR10098">
    <property type="entry name" value="RAPSYN-RELATED"/>
    <property type="match status" value="1"/>
</dbReference>
<dbReference type="PROSITE" id="PS50943">
    <property type="entry name" value="HTH_CROC1"/>
    <property type="match status" value="1"/>
</dbReference>
<protein>
    <submittedName>
        <fullName evidence="3">Tetratricopeptide repeat protein</fullName>
    </submittedName>
</protein>
<sequence length="426" mass="50359">MVMSNDFGDKIKYYRVKANMTQDELTKGIISVSYLSKIEAGVLNPTEEIRELLCKRLNLDPLFLENDKMHDLCHTWFKQLFNRETTAAKELFQTINNNVDYIANKQLHNLFQIHKLFYFILTKNTAAADQQFAFLQQESPNYKGKVLFYWLRASGDYHFSKLSFADALHYYLEAEKNISLEQIHFPEKEEKDLYFLIATTASKIRKTYIAIVYGLDALEYYRSIYNLKRCANCHILLGISYQRANEYQKSLESYTLAITIAQNIKDKNLLSLCYQNMGKLYSLLNKTEDAINYYQESYKLREESHANKRIIPISSLMKEYYDIGDLENAEKWMEKGLELSETLSPVDSIYFHEFKVYRHLIKGYDNTFEALINKEVLPFLNEKQLDFEKSFYLKILADYYFNNRKYKLAATTYKRAHQILGRFNSD</sequence>
<dbReference type="Gene3D" id="1.25.40.10">
    <property type="entry name" value="Tetratricopeptide repeat domain"/>
    <property type="match status" value="1"/>
</dbReference>
<dbReference type="EMBL" id="JBHUHQ010000008">
    <property type="protein sequence ID" value="MFD2043415.1"/>
    <property type="molecule type" value="Genomic_DNA"/>
</dbReference>
<dbReference type="InterPro" id="IPR011990">
    <property type="entry name" value="TPR-like_helical_dom_sf"/>
</dbReference>
<dbReference type="Pfam" id="PF13424">
    <property type="entry name" value="TPR_12"/>
    <property type="match status" value="1"/>
</dbReference>
<evidence type="ECO:0000313" key="4">
    <source>
        <dbReference type="Proteomes" id="UP001597383"/>
    </source>
</evidence>
<gene>
    <name evidence="3" type="ORF">ACFSJF_03890</name>
</gene>
<dbReference type="Proteomes" id="UP001597383">
    <property type="component" value="Unassembled WGS sequence"/>
</dbReference>
<dbReference type="Gene3D" id="1.10.260.40">
    <property type="entry name" value="lambda repressor-like DNA-binding domains"/>
    <property type="match status" value="1"/>
</dbReference>